<comment type="caution">
    <text evidence="6">The sequence shown here is derived from an EMBL/GenBank/DDBJ whole genome shotgun (WGS) entry which is preliminary data.</text>
</comment>
<organism evidence="6 7">
    <name type="scientific">Herminiimonas contaminans</name>
    <dbReference type="NCBI Taxonomy" id="1111140"/>
    <lineage>
        <taxon>Bacteria</taxon>
        <taxon>Pseudomonadati</taxon>
        <taxon>Pseudomonadota</taxon>
        <taxon>Betaproteobacteria</taxon>
        <taxon>Burkholderiales</taxon>
        <taxon>Oxalobacteraceae</taxon>
        <taxon>Herminiimonas</taxon>
    </lineage>
</organism>
<proteinExistence type="inferred from homology"/>
<protein>
    <submittedName>
        <fullName evidence="6">Flagellar export chaperone FliS</fullName>
    </submittedName>
</protein>
<evidence type="ECO:0000313" key="6">
    <source>
        <dbReference type="EMBL" id="MBF8177159.1"/>
    </source>
</evidence>
<dbReference type="PANTHER" id="PTHR34773">
    <property type="entry name" value="FLAGELLAR SECRETION CHAPERONE FLIS"/>
    <property type="match status" value="1"/>
</dbReference>
<dbReference type="PANTHER" id="PTHR34773:SF1">
    <property type="entry name" value="FLAGELLAR SECRETION CHAPERONE FLIS"/>
    <property type="match status" value="1"/>
</dbReference>
<dbReference type="NCBIfam" id="TIGR00208">
    <property type="entry name" value="fliS"/>
    <property type="match status" value="1"/>
</dbReference>
<keyword evidence="6" id="KW-0966">Cell projection</keyword>
<evidence type="ECO:0000256" key="4">
    <source>
        <dbReference type="ARBA" id="ARBA00022795"/>
    </source>
</evidence>
<comment type="subcellular location">
    <subcellularLocation>
        <location evidence="1">Cytoplasm</location>
        <location evidence="1">Cytosol</location>
    </subcellularLocation>
</comment>
<dbReference type="EMBL" id="JADOEL010000003">
    <property type="protein sequence ID" value="MBF8177159.1"/>
    <property type="molecule type" value="Genomic_DNA"/>
</dbReference>
<reference evidence="6 7" key="1">
    <citation type="submission" date="2020-11" db="EMBL/GenBank/DDBJ databases">
        <title>WGS of Herminiimonas contaminans strain Marseille-Q4544 isolated from planarians Schmidtea mediterranea.</title>
        <authorList>
            <person name="Kangale L."/>
        </authorList>
    </citation>
    <scope>NUCLEOTIDE SEQUENCE [LARGE SCALE GENOMIC DNA]</scope>
    <source>
        <strain evidence="6 7">Marseille-Q4544</strain>
    </source>
</reference>
<dbReference type="SUPFAM" id="SSF101116">
    <property type="entry name" value="Flagellar export chaperone FliS"/>
    <property type="match status" value="1"/>
</dbReference>
<dbReference type="InterPro" id="IPR003713">
    <property type="entry name" value="FliS"/>
</dbReference>
<name>A0ABS0EQM2_9BURK</name>
<evidence type="ECO:0000256" key="3">
    <source>
        <dbReference type="ARBA" id="ARBA00022490"/>
    </source>
</evidence>
<dbReference type="InterPro" id="IPR036584">
    <property type="entry name" value="FliS_sf"/>
</dbReference>
<dbReference type="Pfam" id="PF02561">
    <property type="entry name" value="FliS"/>
    <property type="match status" value="1"/>
</dbReference>
<sequence length="162" mass="17077">MFGSSQSGANAYAKVGMETGVIAANPHKLIIMLFEGAQIALNNALQQMQAGNIPEKGKAISKAIMIIENGLRASLDKSVGGEIAINLDALYEYMGGRLLLANLNNDPAIIQEVQTLLNDIKSAWEEIAPQSAAPAPVNGLPGQIQASSYDALAPNMSRLMKA</sequence>
<evidence type="ECO:0000256" key="2">
    <source>
        <dbReference type="ARBA" id="ARBA00008787"/>
    </source>
</evidence>
<accession>A0ABS0EQM2</accession>
<dbReference type="RefSeq" id="WP_175626691.1">
    <property type="nucleotide sequence ID" value="NZ_JADOEL010000003.1"/>
</dbReference>
<keyword evidence="4" id="KW-1005">Bacterial flagellum biogenesis</keyword>
<keyword evidence="6" id="KW-0282">Flagellum</keyword>
<dbReference type="Gene3D" id="1.20.120.340">
    <property type="entry name" value="Flagellar protein FliS"/>
    <property type="match status" value="1"/>
</dbReference>
<evidence type="ECO:0000256" key="5">
    <source>
        <dbReference type="ARBA" id="ARBA00023186"/>
    </source>
</evidence>
<dbReference type="Proteomes" id="UP000657372">
    <property type="component" value="Unassembled WGS sequence"/>
</dbReference>
<gene>
    <name evidence="6" type="primary">fliS</name>
    <name evidence="6" type="ORF">IXC47_05640</name>
</gene>
<keyword evidence="6" id="KW-0969">Cilium</keyword>
<comment type="similarity">
    <text evidence="2">Belongs to the FliS family.</text>
</comment>
<evidence type="ECO:0000313" key="7">
    <source>
        <dbReference type="Proteomes" id="UP000657372"/>
    </source>
</evidence>
<keyword evidence="7" id="KW-1185">Reference proteome</keyword>
<dbReference type="CDD" id="cd16098">
    <property type="entry name" value="FliS"/>
    <property type="match status" value="1"/>
</dbReference>
<evidence type="ECO:0000256" key="1">
    <source>
        <dbReference type="ARBA" id="ARBA00004514"/>
    </source>
</evidence>
<keyword evidence="5" id="KW-0143">Chaperone</keyword>
<keyword evidence="3" id="KW-0963">Cytoplasm</keyword>